<organism evidence="5 6">
    <name type="scientific">Teichococcus rhizosphaerae</name>
    <dbReference type="NCBI Taxonomy" id="1335062"/>
    <lineage>
        <taxon>Bacteria</taxon>
        <taxon>Pseudomonadati</taxon>
        <taxon>Pseudomonadota</taxon>
        <taxon>Alphaproteobacteria</taxon>
        <taxon>Acetobacterales</taxon>
        <taxon>Roseomonadaceae</taxon>
        <taxon>Roseomonas</taxon>
    </lineage>
</organism>
<dbReference type="SFLD" id="SFLDG01150">
    <property type="entry name" value="Main.1:_Beta-like"/>
    <property type="match status" value="1"/>
</dbReference>
<dbReference type="PROSITE" id="PS50405">
    <property type="entry name" value="GST_CTER"/>
    <property type="match status" value="1"/>
</dbReference>
<dbReference type="SUPFAM" id="SSF52833">
    <property type="entry name" value="Thioredoxin-like"/>
    <property type="match status" value="1"/>
</dbReference>
<dbReference type="PANTHER" id="PTHR44051">
    <property type="entry name" value="GLUTATHIONE S-TRANSFERASE-RELATED"/>
    <property type="match status" value="1"/>
</dbReference>
<dbReference type="Pfam" id="PF13409">
    <property type="entry name" value="GST_N_2"/>
    <property type="match status" value="1"/>
</dbReference>
<evidence type="ECO:0000259" key="4">
    <source>
        <dbReference type="PROSITE" id="PS50405"/>
    </source>
</evidence>
<dbReference type="RefSeq" id="WP_099094177.1">
    <property type="nucleotide sequence ID" value="NZ_PDNU01000003.1"/>
</dbReference>
<dbReference type="PROSITE" id="PS50404">
    <property type="entry name" value="GST_NTER"/>
    <property type="match status" value="1"/>
</dbReference>
<dbReference type="SFLD" id="SFLDS00019">
    <property type="entry name" value="Glutathione_Transferase_(cytos"/>
    <property type="match status" value="1"/>
</dbReference>
<dbReference type="Gene3D" id="1.20.1050.10">
    <property type="match status" value="1"/>
</dbReference>
<gene>
    <name evidence="5" type="ORF">CR162_03720</name>
</gene>
<dbReference type="InterPro" id="IPR040079">
    <property type="entry name" value="Glutathione_S-Trfase"/>
</dbReference>
<comment type="similarity">
    <text evidence="1">Belongs to the GST superfamily.</text>
</comment>
<keyword evidence="2 5" id="KW-0808">Transferase</keyword>
<dbReference type="PANTHER" id="PTHR44051:SF19">
    <property type="entry name" value="DISULFIDE-BOND OXIDOREDUCTASE YFCG"/>
    <property type="match status" value="1"/>
</dbReference>
<dbReference type="EMBL" id="PDNU01000003">
    <property type="protein sequence ID" value="PHK96447.1"/>
    <property type="molecule type" value="Genomic_DNA"/>
</dbReference>
<reference evidence="5 6" key="1">
    <citation type="submission" date="2017-10" db="EMBL/GenBank/DDBJ databases">
        <authorList>
            <person name="Banno H."/>
            <person name="Chua N.-H."/>
        </authorList>
    </citation>
    <scope>NUCLEOTIDE SEQUENCE [LARGE SCALE GENOMIC DNA]</scope>
    <source>
        <strain evidence="5 6">YW11</strain>
    </source>
</reference>
<dbReference type="InterPro" id="IPR036249">
    <property type="entry name" value="Thioredoxin-like_sf"/>
</dbReference>
<evidence type="ECO:0000259" key="3">
    <source>
        <dbReference type="PROSITE" id="PS50404"/>
    </source>
</evidence>
<feature type="domain" description="GST C-terminal" evidence="4">
    <location>
        <begin position="88"/>
        <end position="208"/>
    </location>
</feature>
<feature type="domain" description="GST N-terminal" evidence="3">
    <location>
        <begin position="1"/>
        <end position="82"/>
    </location>
</feature>
<dbReference type="Gene3D" id="3.40.30.10">
    <property type="entry name" value="Glutaredoxin"/>
    <property type="match status" value="1"/>
</dbReference>
<evidence type="ECO:0000313" key="6">
    <source>
        <dbReference type="Proteomes" id="UP000223527"/>
    </source>
</evidence>
<evidence type="ECO:0000256" key="1">
    <source>
        <dbReference type="ARBA" id="ARBA00007409"/>
    </source>
</evidence>
<dbReference type="SFLD" id="SFLDG00358">
    <property type="entry name" value="Main_(cytGST)"/>
    <property type="match status" value="1"/>
</dbReference>
<keyword evidence="6" id="KW-1185">Reference proteome</keyword>
<proteinExistence type="inferred from homology"/>
<dbReference type="AlphaFoldDB" id="A0A2C7AI61"/>
<dbReference type="Pfam" id="PF13410">
    <property type="entry name" value="GST_C_2"/>
    <property type="match status" value="1"/>
</dbReference>
<dbReference type="SUPFAM" id="SSF47616">
    <property type="entry name" value="GST C-terminal domain-like"/>
    <property type="match status" value="1"/>
</dbReference>
<name>A0A2C7AI61_9PROT</name>
<accession>A0A2C7AI61</accession>
<evidence type="ECO:0000256" key="2">
    <source>
        <dbReference type="ARBA" id="ARBA00022679"/>
    </source>
</evidence>
<comment type="caution">
    <text evidence="5">The sequence shown here is derived from an EMBL/GenBank/DDBJ whole genome shotgun (WGS) entry which is preliminary data.</text>
</comment>
<sequence>MRIIWGRANSSNVMKLLWFCDETGLEHERRDAGGAFGVTREAGYTAKNPMSLVPTLEEPDGWALWESNTILRYLASTTPAAASLYPAAPRARAGIERWMDWQLAHLSKPMTTLFFTHVRIPEPERDWPAAEAARREAAALWTLLDRQLEGRPFIEGEDFTLADIALGIFAHRWHALPLERPELPELRRWYGSLAGRPGFARHVMVPMT</sequence>
<evidence type="ECO:0000313" key="5">
    <source>
        <dbReference type="EMBL" id="PHK96447.1"/>
    </source>
</evidence>
<dbReference type="InterPro" id="IPR036282">
    <property type="entry name" value="Glutathione-S-Trfase_C_sf"/>
</dbReference>
<dbReference type="GO" id="GO:0016740">
    <property type="term" value="F:transferase activity"/>
    <property type="evidence" value="ECO:0007669"/>
    <property type="project" value="UniProtKB-KW"/>
</dbReference>
<protein>
    <submittedName>
        <fullName evidence="5">Glutathione S-transferase</fullName>
    </submittedName>
</protein>
<dbReference type="InterPro" id="IPR004045">
    <property type="entry name" value="Glutathione_S-Trfase_N"/>
</dbReference>
<dbReference type="OrthoDB" id="9810080at2"/>
<dbReference type="Proteomes" id="UP000223527">
    <property type="component" value="Unassembled WGS sequence"/>
</dbReference>
<dbReference type="InterPro" id="IPR010987">
    <property type="entry name" value="Glutathione-S-Trfase_C-like"/>
</dbReference>
<dbReference type="FunFam" id="3.40.30.10:FF:000039">
    <property type="entry name" value="Glutathione S-transferase domain"/>
    <property type="match status" value="1"/>
</dbReference>